<dbReference type="InterPro" id="IPR010736">
    <property type="entry name" value="SHIPPO-rpt"/>
</dbReference>
<keyword evidence="3" id="KW-1185">Reference proteome</keyword>
<evidence type="ECO:0000256" key="1">
    <source>
        <dbReference type="SAM" id="MobiDB-lite"/>
    </source>
</evidence>
<reference evidence="2" key="1">
    <citation type="submission" date="2020-06" db="EMBL/GenBank/DDBJ databases">
        <title>WGS assembly of Ceratodon purpureus strain R40.</title>
        <authorList>
            <person name="Carey S.B."/>
            <person name="Jenkins J."/>
            <person name="Shu S."/>
            <person name="Lovell J.T."/>
            <person name="Sreedasyam A."/>
            <person name="Maumus F."/>
            <person name="Tiley G.P."/>
            <person name="Fernandez-Pozo N."/>
            <person name="Barry K."/>
            <person name="Chen C."/>
            <person name="Wang M."/>
            <person name="Lipzen A."/>
            <person name="Daum C."/>
            <person name="Saski C.A."/>
            <person name="Payton A.C."/>
            <person name="Mcbreen J.C."/>
            <person name="Conrad R.E."/>
            <person name="Kollar L.M."/>
            <person name="Olsson S."/>
            <person name="Huttunen S."/>
            <person name="Landis J.B."/>
            <person name="Wickett N.J."/>
            <person name="Johnson M.G."/>
            <person name="Rensing S.A."/>
            <person name="Grimwood J."/>
            <person name="Schmutz J."/>
            <person name="Mcdaniel S.F."/>
        </authorList>
    </citation>
    <scope>NUCLEOTIDE SEQUENCE</scope>
    <source>
        <strain evidence="2">R40</strain>
    </source>
</reference>
<feature type="compositionally biased region" description="Low complexity" evidence="1">
    <location>
        <begin position="219"/>
        <end position="240"/>
    </location>
</feature>
<dbReference type="PANTHER" id="PTHR21580:SF28">
    <property type="entry name" value="BOREALIN N-TERMINAL DOMAIN-CONTAINING PROTEIN-RELATED"/>
    <property type="match status" value="1"/>
</dbReference>
<accession>A0A8T0J306</accession>
<protein>
    <submittedName>
        <fullName evidence="2">Uncharacterized protein</fullName>
    </submittedName>
</protein>
<feature type="region of interest" description="Disordered" evidence="1">
    <location>
        <begin position="210"/>
        <end position="245"/>
    </location>
</feature>
<dbReference type="InterPro" id="IPR051291">
    <property type="entry name" value="CIMAP"/>
</dbReference>
<organism evidence="2 3">
    <name type="scientific">Ceratodon purpureus</name>
    <name type="common">Fire moss</name>
    <name type="synonym">Dicranum purpureum</name>
    <dbReference type="NCBI Taxonomy" id="3225"/>
    <lineage>
        <taxon>Eukaryota</taxon>
        <taxon>Viridiplantae</taxon>
        <taxon>Streptophyta</taxon>
        <taxon>Embryophyta</taxon>
        <taxon>Bryophyta</taxon>
        <taxon>Bryophytina</taxon>
        <taxon>Bryopsida</taxon>
        <taxon>Dicranidae</taxon>
        <taxon>Pseudoditrichales</taxon>
        <taxon>Ditrichaceae</taxon>
        <taxon>Ceratodon</taxon>
    </lineage>
</organism>
<dbReference type="EMBL" id="CM026422">
    <property type="protein sequence ID" value="KAG0589123.1"/>
    <property type="molecule type" value="Genomic_DNA"/>
</dbReference>
<dbReference type="OrthoDB" id="406368at2759"/>
<evidence type="ECO:0000313" key="2">
    <source>
        <dbReference type="EMBL" id="KAG0589123.1"/>
    </source>
</evidence>
<dbReference type="Proteomes" id="UP000822688">
    <property type="component" value="Chromosome 2"/>
</dbReference>
<dbReference type="PANTHER" id="PTHR21580">
    <property type="entry name" value="SHIPPO-1-RELATED"/>
    <property type="match status" value="1"/>
</dbReference>
<gene>
    <name evidence="2" type="ORF">KC19_2G292700</name>
</gene>
<comment type="caution">
    <text evidence="2">The sequence shown here is derived from an EMBL/GenBank/DDBJ whole genome shotgun (WGS) entry which is preliminary data.</text>
</comment>
<dbReference type="AlphaFoldDB" id="A0A8T0J306"/>
<proteinExistence type="predicted"/>
<sequence length="351" mass="39340">MYFDPNEDNPGPGAYKVNYKHVSTLRGVPEYSIGKHIADHPFVTPGVGTYNIGRDGNTNPKYTMAQHLKPIIYTDVPGPGAYYTDQALKHTRVRVPHHAIAMLIEEHPFQTPGVGTYNIGRDGNTAPKYTMAKRFIEKPSTTPGPGHYSPEQPGSAPAYTIGIHIEDHPFLTPGVGTYNIGRDDNTAPAFTMGMRFVRLRDKLKDKRYHAALKQRPPHRSAGNSPARSRGASRPRAVSRPWTKPASPPLMIAAPAMKQKLSWTRPSTWDITAPLVMNPRPRPMTSAENILRRIHFRVGPTQNAQFNEYIREMYRYMGNKGVRYGNVAKWGTSKSFVKATYRNKSFIGRGEM</sequence>
<name>A0A8T0J306_CERPU</name>
<evidence type="ECO:0000313" key="3">
    <source>
        <dbReference type="Proteomes" id="UP000822688"/>
    </source>
</evidence>
<dbReference type="Pfam" id="PF07004">
    <property type="entry name" value="SHIPPO-rpt"/>
    <property type="match status" value="4"/>
</dbReference>